<evidence type="ECO:0000256" key="3">
    <source>
        <dbReference type="ARBA" id="ARBA00022737"/>
    </source>
</evidence>
<keyword evidence="6" id="KW-0472">Membrane</keyword>
<evidence type="ECO:0000256" key="7">
    <source>
        <dbReference type="SAM" id="SignalP"/>
    </source>
</evidence>
<dbReference type="AlphaFoldDB" id="A0A1S3K438"/>
<accession>A0A1S3K438</accession>
<dbReference type="RefSeq" id="XP_013416947.1">
    <property type="nucleotide sequence ID" value="XM_013561493.1"/>
</dbReference>
<dbReference type="PANTHER" id="PTHR23097">
    <property type="entry name" value="TUMOR NECROSIS FACTOR RECEPTOR SUPERFAMILY MEMBER"/>
    <property type="match status" value="1"/>
</dbReference>
<feature type="signal peptide" evidence="7">
    <location>
        <begin position="1"/>
        <end position="24"/>
    </location>
</feature>
<proteinExistence type="predicted"/>
<dbReference type="OrthoDB" id="8710478at2759"/>
<feature type="chain" id="PRO_5014545988" evidence="7">
    <location>
        <begin position="25"/>
        <end position="409"/>
    </location>
</feature>
<keyword evidence="6" id="KW-0812">Transmembrane</keyword>
<organism evidence="8 11">
    <name type="scientific">Lingula anatina</name>
    <name type="common">Brachiopod</name>
    <name type="synonym">Lingula unguis</name>
    <dbReference type="NCBI Taxonomy" id="7574"/>
    <lineage>
        <taxon>Eukaryota</taxon>
        <taxon>Metazoa</taxon>
        <taxon>Spiralia</taxon>
        <taxon>Lophotrochozoa</taxon>
        <taxon>Brachiopoda</taxon>
        <taxon>Linguliformea</taxon>
        <taxon>Lingulata</taxon>
        <taxon>Lingulida</taxon>
        <taxon>Linguloidea</taxon>
        <taxon>Lingulidae</taxon>
        <taxon>Lingula</taxon>
    </lineage>
</organism>
<evidence type="ECO:0000256" key="5">
    <source>
        <dbReference type="ARBA" id="ARBA00023180"/>
    </source>
</evidence>
<dbReference type="PANTHER" id="PTHR23097:SF181">
    <property type="entry name" value="CASPASE-8-LIKE"/>
    <property type="match status" value="1"/>
</dbReference>
<name>A0A1S3K438_LINAN</name>
<evidence type="ECO:0000313" key="8">
    <source>
        <dbReference type="Proteomes" id="UP000085678"/>
    </source>
</evidence>
<evidence type="ECO:0000313" key="10">
    <source>
        <dbReference type="RefSeq" id="XP_013416947.1"/>
    </source>
</evidence>
<reference evidence="9 10" key="1">
    <citation type="submission" date="2025-04" db="UniProtKB">
        <authorList>
            <consortium name="RefSeq"/>
        </authorList>
    </citation>
    <scope>IDENTIFICATION</scope>
    <source>
        <tissue evidence="9 10">Gonads</tissue>
    </source>
</reference>
<dbReference type="GeneID" id="106178262"/>
<keyword evidence="8" id="KW-1185">Reference proteome</keyword>
<dbReference type="InterPro" id="IPR011029">
    <property type="entry name" value="DEATH-like_dom_sf"/>
</dbReference>
<evidence type="ECO:0000313" key="11">
    <source>
        <dbReference type="RefSeq" id="XP_013417021.1"/>
    </source>
</evidence>
<evidence type="ECO:0000313" key="9">
    <source>
        <dbReference type="RefSeq" id="XP_013416869.1"/>
    </source>
</evidence>
<dbReference type="CDD" id="cd01670">
    <property type="entry name" value="Death"/>
    <property type="match status" value="1"/>
</dbReference>
<protein>
    <submittedName>
        <fullName evidence="9 10">Uncharacterized protein LOC106178262</fullName>
    </submittedName>
</protein>
<dbReference type="SUPFAM" id="SSF47986">
    <property type="entry name" value="DEATH domain"/>
    <property type="match status" value="1"/>
</dbReference>
<dbReference type="Gene3D" id="2.10.50.10">
    <property type="entry name" value="Tumor Necrosis Factor Receptor, subunit A, domain 2"/>
    <property type="match status" value="1"/>
</dbReference>
<dbReference type="RefSeq" id="XP_013417021.1">
    <property type="nucleotide sequence ID" value="XM_013561567.1"/>
</dbReference>
<evidence type="ECO:0000256" key="4">
    <source>
        <dbReference type="ARBA" id="ARBA00023157"/>
    </source>
</evidence>
<sequence length="409" mass="45378">MSMRLMILLLAVMATPELVLEASAVPVPEFVWVENPDYNQKVYCRNIICYPGQEAVPCKPWDKYSSTCRDCKNGTYQTSTNDLLNNCSPKTICSDQPESAYHCTEYESWGSTTEDAKCRCLEGCYKDNNAYACLRAPDVPTTKKVCPLGRIADGKGDCSDCQDGWFSKAGLSDVPCQEHTNCTSLGKCVIQRGNSTADNECSVKTVSDPSSCGQTPDEIPAIPIAKDDGISVGGWVGIAIAIAVFTFAVLGVCYCMHKFEKGCFKHSPPSCLTSEDIGSREDFVDGDYAFQNEVLREVFELLEKEIPECWEELIGHLWPNDKVETIRASVFNDMGEKSSTLRQKMNCVLHLWKQRNAEQATVKVLEKAVKKISSNKVKAVVERIHDVVKKVRSLRDGDQPESSSVEIQL</sequence>
<dbReference type="KEGG" id="lak:106178262"/>
<keyword evidence="5" id="KW-0325">Glycoprotein</keyword>
<keyword evidence="1" id="KW-0053">Apoptosis</keyword>
<keyword evidence="6" id="KW-1133">Transmembrane helix</keyword>
<keyword evidence="2 7" id="KW-0732">Signal</keyword>
<dbReference type="Gene3D" id="1.10.533.10">
    <property type="entry name" value="Death Domain, Fas"/>
    <property type="match status" value="1"/>
</dbReference>
<dbReference type="Proteomes" id="UP000085678">
    <property type="component" value="Unplaced"/>
</dbReference>
<dbReference type="GO" id="GO:0006915">
    <property type="term" value="P:apoptotic process"/>
    <property type="evidence" value="ECO:0007669"/>
    <property type="project" value="UniProtKB-KW"/>
</dbReference>
<keyword evidence="4" id="KW-1015">Disulfide bond</keyword>
<evidence type="ECO:0000256" key="6">
    <source>
        <dbReference type="SAM" id="Phobius"/>
    </source>
</evidence>
<keyword evidence="3" id="KW-0677">Repeat</keyword>
<evidence type="ECO:0000256" key="2">
    <source>
        <dbReference type="ARBA" id="ARBA00022729"/>
    </source>
</evidence>
<dbReference type="RefSeq" id="XP_013416869.1">
    <property type="nucleotide sequence ID" value="XM_013561415.1"/>
</dbReference>
<evidence type="ECO:0000256" key="1">
    <source>
        <dbReference type="ARBA" id="ARBA00022703"/>
    </source>
</evidence>
<feature type="transmembrane region" description="Helical" evidence="6">
    <location>
        <begin position="232"/>
        <end position="256"/>
    </location>
</feature>
<dbReference type="InterPro" id="IPR052459">
    <property type="entry name" value="TNFRSF_decoy_receptor"/>
</dbReference>
<gene>
    <name evidence="9 10 11" type="primary">LOC106178262</name>
</gene>